<accession>A0A9X1XCB5</accession>
<name>A0A9X1XCB5_9BACL</name>
<evidence type="ECO:0000256" key="1">
    <source>
        <dbReference type="SAM" id="Coils"/>
    </source>
</evidence>
<dbReference type="AlphaFoldDB" id="A0A9X1XCB5"/>
<dbReference type="RefSeq" id="WP_248252407.1">
    <property type="nucleotide sequence ID" value="NZ_JAIWJX010000002.1"/>
</dbReference>
<dbReference type="EMBL" id="JAIWJX010000002">
    <property type="protein sequence ID" value="MCK6256793.1"/>
    <property type="molecule type" value="Genomic_DNA"/>
</dbReference>
<gene>
    <name evidence="2" type="ORF">LCY76_09315</name>
</gene>
<evidence type="ECO:0000313" key="2">
    <source>
        <dbReference type="EMBL" id="MCK6256793.1"/>
    </source>
</evidence>
<protein>
    <submittedName>
        <fullName evidence="2">Uncharacterized protein</fullName>
    </submittedName>
</protein>
<keyword evidence="3" id="KW-1185">Reference proteome</keyword>
<sequence>MHSQKERLSYDRLIARAQFYQEKSLELEKKLVFAEELIEKLEKEAADSSKDTTIQALEAERVRLTEEVAHLKNELGQAKSIDYDKRAADYEALLAEVQKEINDKENKLDLSQQKIRALEKKLSLQGRPDPFMKKAEEDEEENIFVKKDYECLCLFDYSIIMNENQSGFIKGSFIIENTGLITLQNPSVCLRFNPGEANVLKGKIYSSENHEVNQDNLANFHWMFIDNDWAQEAKERGEIWICPIREMIIEPGEKSVIQDYQIPFKKEVIGNLTVEAFVFFNKQQYKVKAANHISINF</sequence>
<proteinExistence type="predicted"/>
<feature type="coiled-coil region" evidence="1">
    <location>
        <begin position="10"/>
        <end position="121"/>
    </location>
</feature>
<dbReference type="Proteomes" id="UP001139011">
    <property type="component" value="Unassembled WGS sequence"/>
</dbReference>
<comment type="caution">
    <text evidence="2">The sequence shown here is derived from an EMBL/GenBank/DDBJ whole genome shotgun (WGS) entry which is preliminary data.</text>
</comment>
<organism evidence="2 3">
    <name type="scientific">Fictibacillus marinisediminis</name>
    <dbReference type="NCBI Taxonomy" id="2878389"/>
    <lineage>
        <taxon>Bacteria</taxon>
        <taxon>Bacillati</taxon>
        <taxon>Bacillota</taxon>
        <taxon>Bacilli</taxon>
        <taxon>Bacillales</taxon>
        <taxon>Fictibacillaceae</taxon>
        <taxon>Fictibacillus</taxon>
    </lineage>
</organism>
<keyword evidence="1" id="KW-0175">Coiled coil</keyword>
<reference evidence="2" key="1">
    <citation type="submission" date="2021-09" db="EMBL/GenBank/DDBJ databases">
        <title>Genome analysis of Fictibacillus sp. KIGAM418 isolated from marine sediment.</title>
        <authorList>
            <person name="Seo M.-J."/>
            <person name="Cho E.-S."/>
            <person name="Hwang C.Y."/>
        </authorList>
    </citation>
    <scope>NUCLEOTIDE SEQUENCE</scope>
    <source>
        <strain evidence="2">KIGAM418</strain>
    </source>
</reference>
<evidence type="ECO:0000313" key="3">
    <source>
        <dbReference type="Proteomes" id="UP001139011"/>
    </source>
</evidence>